<evidence type="ECO:0000313" key="3">
    <source>
        <dbReference type="Proteomes" id="UP000693942"/>
    </source>
</evidence>
<dbReference type="PANTHER" id="PTHR11559">
    <property type="entry name" value="CARBOXYLESTERASE"/>
    <property type="match status" value="1"/>
</dbReference>
<dbReference type="InterPro" id="IPR050309">
    <property type="entry name" value="Type-B_Carboxylest/Lipase"/>
</dbReference>
<protein>
    <submittedName>
        <fullName evidence="2">Secreted lipase</fullName>
    </submittedName>
</protein>
<dbReference type="Proteomes" id="UP000693942">
    <property type="component" value="Unassembled WGS sequence"/>
</dbReference>
<dbReference type="InterPro" id="IPR002018">
    <property type="entry name" value="CarbesteraseB"/>
</dbReference>
<evidence type="ECO:0000259" key="1">
    <source>
        <dbReference type="Pfam" id="PF00135"/>
    </source>
</evidence>
<sequence length="614" mass="67944">MFQVSSQYSFHYGNLYARLLEPLRSFEGSSVPPTLNLPWGSYQAKPLAWDKQIYLFENVRFGSKPVRFGAPSFPSGPGESVPDNTDCLQVNPQVLSNAPGGKTPLGDPNRDFGPDNFEAAKAPDWNGNEDCLFLDVYVPRSVFDNPSSKPLPVTVWFYGGAYAFGTKRMKKSGLNNGPLYSGKTLIEATDYKTIFVAGNYRLGAFGWLAGSYMQKYGLPNAGLYDQNLLLQWVQKYIGQVHGDNTAVSAWGESAGGGSILHHLIRGNGNNDPLFNRFVTQSPAFEWAWDNSKEGQLDQVYQNFSKSLGCNDLNDISCIRDPSIPLDKLGMANVKLFETVKQTGLFPIGPSVDGAWIKTIPTLAFAKGNFWPGIKSTIVSHCANDAERFAPSSVVDNATFYGFLEKFLPGQNLGSVRAKIAKQYNCTTDFKGNYSLCLRNVIRDASFTCNTRYLLDAYPKQAYAMNYGFPNDSLAYHASDLIPLFANAGILGQIAIMIKAILKCSLWDANIWAGKLRNTIRDKYLGYFASFALYGNTDSDGKGDTEWPVVDGSGKLFSKVMKPSQDGWKLVRDEQNSEDACAFWRTIAQDLVPKSGNSEWNLEEVDVDSNVQEEL</sequence>
<comment type="caution">
    <text evidence="2">The sequence shown here is derived from an EMBL/GenBank/DDBJ whole genome shotgun (WGS) entry which is preliminary data.</text>
</comment>
<dbReference type="PROSITE" id="PS00941">
    <property type="entry name" value="CARBOXYLESTERASE_B_2"/>
    <property type="match status" value="1"/>
</dbReference>
<dbReference type="EMBL" id="JAELUR010000008">
    <property type="protein sequence ID" value="KAG7428546.1"/>
    <property type="molecule type" value="Genomic_DNA"/>
</dbReference>
<evidence type="ECO:0000313" key="2">
    <source>
        <dbReference type="EMBL" id="KAG7428546.1"/>
    </source>
</evidence>
<dbReference type="Pfam" id="PF00135">
    <property type="entry name" value="COesterase"/>
    <property type="match status" value="1"/>
</dbReference>
<accession>A0A8J5PU79</accession>
<organism evidence="2 3">
    <name type="scientific">Fusarium oxysporum f. sp. raphani</name>
    <dbReference type="NCBI Taxonomy" id="96318"/>
    <lineage>
        <taxon>Eukaryota</taxon>
        <taxon>Fungi</taxon>
        <taxon>Dikarya</taxon>
        <taxon>Ascomycota</taxon>
        <taxon>Pezizomycotina</taxon>
        <taxon>Sordariomycetes</taxon>
        <taxon>Hypocreomycetidae</taxon>
        <taxon>Hypocreales</taxon>
        <taxon>Nectriaceae</taxon>
        <taxon>Fusarium</taxon>
        <taxon>Fusarium oxysporum species complex</taxon>
    </lineage>
</organism>
<reference evidence="2" key="1">
    <citation type="submission" date="2021-04" db="EMBL/GenBank/DDBJ databases">
        <title>First draft genome resource for Brassicaceae pathogens Fusarium oxysporum f. sp. raphani and Fusarium oxysporum f. sp. rapae.</title>
        <authorList>
            <person name="Asai S."/>
        </authorList>
    </citation>
    <scope>NUCLEOTIDE SEQUENCE</scope>
    <source>
        <strain evidence="2">Tf1262</strain>
    </source>
</reference>
<dbReference type="InterPro" id="IPR019819">
    <property type="entry name" value="Carboxylesterase_B_CS"/>
</dbReference>
<feature type="domain" description="Carboxylesterase type B" evidence="1">
    <location>
        <begin position="46"/>
        <end position="570"/>
    </location>
</feature>
<dbReference type="AlphaFoldDB" id="A0A8J5PU79"/>
<proteinExistence type="predicted"/>
<gene>
    <name evidence="2" type="ORF">Forpi1262_v010313</name>
</gene>
<name>A0A8J5PU79_FUSOX</name>